<keyword evidence="1" id="KW-0812">Transmembrane</keyword>
<dbReference type="EMBL" id="JACIDS010000004">
    <property type="protein sequence ID" value="MBB3932485.1"/>
    <property type="molecule type" value="Genomic_DNA"/>
</dbReference>
<comment type="caution">
    <text evidence="2">The sequence shown here is derived from an EMBL/GenBank/DDBJ whole genome shotgun (WGS) entry which is preliminary data.</text>
</comment>
<dbReference type="InterPro" id="IPR009495">
    <property type="entry name" value="NrsF"/>
</dbReference>
<feature type="transmembrane region" description="Helical" evidence="1">
    <location>
        <begin position="26"/>
        <end position="46"/>
    </location>
</feature>
<keyword evidence="1" id="KW-1133">Transmembrane helix</keyword>
<evidence type="ECO:0000256" key="1">
    <source>
        <dbReference type="SAM" id="Phobius"/>
    </source>
</evidence>
<evidence type="ECO:0000313" key="2">
    <source>
        <dbReference type="EMBL" id="MBB3932485.1"/>
    </source>
</evidence>
<dbReference type="Proteomes" id="UP000553963">
    <property type="component" value="Unassembled WGS sequence"/>
</dbReference>
<protein>
    <recommendedName>
        <fullName evidence="4">DUF1109 family protein</fullName>
    </recommendedName>
</protein>
<evidence type="ECO:0000313" key="3">
    <source>
        <dbReference type="Proteomes" id="UP000553963"/>
    </source>
</evidence>
<accession>A0A840AVL8</accession>
<reference evidence="2 3" key="1">
    <citation type="submission" date="2020-08" db="EMBL/GenBank/DDBJ databases">
        <title>Genomic Encyclopedia of Type Strains, Phase IV (KMG-IV): sequencing the most valuable type-strain genomes for metagenomic binning, comparative biology and taxonomic classification.</title>
        <authorList>
            <person name="Goeker M."/>
        </authorList>
    </citation>
    <scope>NUCLEOTIDE SEQUENCE [LARGE SCALE GENOMIC DNA]</scope>
    <source>
        <strain evidence="2 3">DSM 25966</strain>
    </source>
</reference>
<sequence>MKTNDLIRLLEEDAPAGMSLGRRITLALLAGVVVAALLLIVTVGLRHNLASVFETARVIFKVGETLLLAILASALVYRIGKPDLPARTRALMLLVPLGLLVAAVVTELALLPPADWVSSWRGQHAAFCVFFIPVLALAPLAAFLAALKAGAPENPALAGAAAGLAAGAIAAAVYAWHCPDDSPLFVATWYVIAIGIVTAAGGLIGRRSLAW</sequence>
<dbReference type="Pfam" id="PF06532">
    <property type="entry name" value="NrsF"/>
    <property type="match status" value="1"/>
</dbReference>
<feature type="transmembrane region" description="Helical" evidence="1">
    <location>
        <begin position="58"/>
        <end position="79"/>
    </location>
</feature>
<name>A0A840AVL8_9HYPH</name>
<dbReference type="AlphaFoldDB" id="A0A840AVL8"/>
<organism evidence="2 3">
    <name type="scientific">Kaistia hirudinis</name>
    <dbReference type="NCBI Taxonomy" id="1293440"/>
    <lineage>
        <taxon>Bacteria</taxon>
        <taxon>Pseudomonadati</taxon>
        <taxon>Pseudomonadota</taxon>
        <taxon>Alphaproteobacteria</taxon>
        <taxon>Hyphomicrobiales</taxon>
        <taxon>Kaistiaceae</taxon>
        <taxon>Kaistia</taxon>
    </lineage>
</organism>
<evidence type="ECO:0008006" key="4">
    <source>
        <dbReference type="Google" id="ProtNLM"/>
    </source>
</evidence>
<dbReference type="RefSeq" id="WP_183400109.1">
    <property type="nucleotide sequence ID" value="NZ_JACIDS010000004.1"/>
</dbReference>
<gene>
    <name evidence="2" type="ORF">GGR25_003543</name>
</gene>
<feature type="transmembrane region" description="Helical" evidence="1">
    <location>
        <begin position="157"/>
        <end position="177"/>
    </location>
</feature>
<proteinExistence type="predicted"/>
<feature type="transmembrane region" description="Helical" evidence="1">
    <location>
        <begin position="124"/>
        <end position="145"/>
    </location>
</feature>
<feature type="transmembrane region" description="Helical" evidence="1">
    <location>
        <begin position="91"/>
        <end position="112"/>
    </location>
</feature>
<feature type="transmembrane region" description="Helical" evidence="1">
    <location>
        <begin position="183"/>
        <end position="205"/>
    </location>
</feature>
<keyword evidence="3" id="KW-1185">Reference proteome</keyword>
<keyword evidence="1" id="KW-0472">Membrane</keyword>